<dbReference type="UniPathway" id="UPA00359">
    <property type="reaction ID" value="UER00482"/>
</dbReference>
<keyword evidence="9 13" id="KW-0418">Kinase</keyword>
<dbReference type="OrthoDB" id="9766423at2"/>
<dbReference type="GO" id="GO:0009244">
    <property type="term" value="P:lipopolysaccharide core region biosynthetic process"/>
    <property type="evidence" value="ECO:0007669"/>
    <property type="project" value="TreeGrafter"/>
</dbReference>
<dbReference type="GO" id="GO:0005886">
    <property type="term" value="C:plasma membrane"/>
    <property type="evidence" value="ECO:0007669"/>
    <property type="project" value="TreeGrafter"/>
</dbReference>
<comment type="function">
    <text evidence="1 13">Transfers the gamma-phosphate of ATP to the 4'-position of a tetraacyldisaccharide 1-phosphate intermediate (termed DS-1-P) to form tetraacyldisaccharide 1,4'-bis-phosphate (lipid IVA).</text>
</comment>
<keyword evidence="6 13" id="KW-0441">Lipid A biosynthesis</keyword>
<dbReference type="NCBIfam" id="TIGR00682">
    <property type="entry name" value="lpxK"/>
    <property type="match status" value="1"/>
</dbReference>
<evidence type="ECO:0000256" key="6">
    <source>
        <dbReference type="ARBA" id="ARBA00022556"/>
    </source>
</evidence>
<accession>A0A1W2B0E8</accession>
<dbReference type="GO" id="GO:0005524">
    <property type="term" value="F:ATP binding"/>
    <property type="evidence" value="ECO:0007669"/>
    <property type="project" value="UniProtKB-UniRule"/>
</dbReference>
<evidence type="ECO:0000256" key="4">
    <source>
        <dbReference type="ARBA" id="ARBA00016436"/>
    </source>
</evidence>
<comment type="catalytic activity">
    <reaction evidence="13">
        <text>a lipid A disaccharide + ATP = a lipid IVA + ADP + H(+)</text>
        <dbReference type="Rhea" id="RHEA:67840"/>
        <dbReference type="ChEBI" id="CHEBI:15378"/>
        <dbReference type="ChEBI" id="CHEBI:30616"/>
        <dbReference type="ChEBI" id="CHEBI:176343"/>
        <dbReference type="ChEBI" id="CHEBI:176425"/>
        <dbReference type="ChEBI" id="CHEBI:456216"/>
        <dbReference type="EC" id="2.7.1.130"/>
    </reaction>
</comment>
<dbReference type="EC" id="2.7.1.130" evidence="3 13"/>
<dbReference type="PANTHER" id="PTHR42724:SF1">
    <property type="entry name" value="TETRAACYLDISACCHARIDE 4'-KINASE, MITOCHONDRIAL-RELATED"/>
    <property type="match status" value="1"/>
</dbReference>
<keyword evidence="7 13" id="KW-0808">Transferase</keyword>
<comment type="caution">
    <text evidence="13">Lacks conserved residue(s) required for the propagation of feature annotation.</text>
</comment>
<dbReference type="AlphaFoldDB" id="A0A1W2B0E8"/>
<evidence type="ECO:0000256" key="2">
    <source>
        <dbReference type="ARBA" id="ARBA00004870"/>
    </source>
</evidence>
<dbReference type="InterPro" id="IPR003758">
    <property type="entry name" value="LpxK"/>
</dbReference>
<keyword evidence="8 13" id="KW-0547">Nucleotide-binding</keyword>
<comment type="similarity">
    <text evidence="13">Belongs to the LpxK family.</text>
</comment>
<organism evidence="14 15">
    <name type="scientific">Moheibacter sediminis</name>
    <dbReference type="NCBI Taxonomy" id="1434700"/>
    <lineage>
        <taxon>Bacteria</taxon>
        <taxon>Pseudomonadati</taxon>
        <taxon>Bacteroidota</taxon>
        <taxon>Flavobacteriia</taxon>
        <taxon>Flavobacteriales</taxon>
        <taxon>Weeksellaceae</taxon>
        <taxon>Moheibacter</taxon>
    </lineage>
</organism>
<evidence type="ECO:0000256" key="8">
    <source>
        <dbReference type="ARBA" id="ARBA00022741"/>
    </source>
</evidence>
<evidence type="ECO:0000313" key="14">
    <source>
        <dbReference type="EMBL" id="SMC66344.1"/>
    </source>
</evidence>
<dbReference type="EMBL" id="FWXS01000005">
    <property type="protein sequence ID" value="SMC66344.1"/>
    <property type="molecule type" value="Genomic_DNA"/>
</dbReference>
<dbReference type="GO" id="GO:0009029">
    <property type="term" value="F:lipid-A 4'-kinase activity"/>
    <property type="evidence" value="ECO:0007669"/>
    <property type="project" value="UniProtKB-UniRule"/>
</dbReference>
<reference evidence="14 15" key="1">
    <citation type="submission" date="2017-04" db="EMBL/GenBank/DDBJ databases">
        <authorList>
            <person name="Afonso C.L."/>
            <person name="Miller P.J."/>
            <person name="Scott M.A."/>
            <person name="Spackman E."/>
            <person name="Goraichik I."/>
            <person name="Dimitrov K.M."/>
            <person name="Suarez D.L."/>
            <person name="Swayne D.E."/>
        </authorList>
    </citation>
    <scope>NUCLEOTIDE SEQUENCE [LARGE SCALE GENOMIC DNA]</scope>
    <source>
        <strain evidence="14 15">CGMCC 1.12708</strain>
    </source>
</reference>
<dbReference type="RefSeq" id="WP_084017410.1">
    <property type="nucleotide sequence ID" value="NZ_FWXS01000005.1"/>
</dbReference>
<evidence type="ECO:0000256" key="7">
    <source>
        <dbReference type="ARBA" id="ARBA00022679"/>
    </source>
</evidence>
<protein>
    <recommendedName>
        <fullName evidence="4 13">Tetraacyldisaccharide 4'-kinase</fullName>
        <ecNumber evidence="3 13">2.7.1.130</ecNumber>
    </recommendedName>
    <alternativeName>
        <fullName evidence="12 13">Lipid A 4'-kinase</fullName>
    </alternativeName>
</protein>
<evidence type="ECO:0000256" key="12">
    <source>
        <dbReference type="ARBA" id="ARBA00029757"/>
    </source>
</evidence>
<evidence type="ECO:0000256" key="9">
    <source>
        <dbReference type="ARBA" id="ARBA00022777"/>
    </source>
</evidence>
<keyword evidence="11 13" id="KW-0443">Lipid metabolism</keyword>
<dbReference type="HAMAP" id="MF_00409">
    <property type="entry name" value="LpxK"/>
    <property type="match status" value="1"/>
</dbReference>
<evidence type="ECO:0000256" key="10">
    <source>
        <dbReference type="ARBA" id="ARBA00022840"/>
    </source>
</evidence>
<dbReference type="GO" id="GO:0009245">
    <property type="term" value="P:lipid A biosynthetic process"/>
    <property type="evidence" value="ECO:0007669"/>
    <property type="project" value="UniProtKB-UniRule"/>
</dbReference>
<keyword evidence="15" id="KW-1185">Reference proteome</keyword>
<dbReference type="InterPro" id="IPR027417">
    <property type="entry name" value="P-loop_NTPase"/>
</dbReference>
<keyword evidence="10 13" id="KW-0067">ATP-binding</keyword>
<evidence type="ECO:0000256" key="3">
    <source>
        <dbReference type="ARBA" id="ARBA00012071"/>
    </source>
</evidence>
<dbReference type="STRING" id="1434700.SAMN06296427_105208"/>
<evidence type="ECO:0000256" key="11">
    <source>
        <dbReference type="ARBA" id="ARBA00023098"/>
    </source>
</evidence>
<sequence length="347" mass="40133">MNWRRILLPFSGIFWIGVTFRNLSYKTGLFRSKKFKTPVICIGNLSVGGTGKSPHVMHVADILKDEFQTAMLSRGYGRKTSGLKIANYSSKVYDIGDEPLQFFNRFKNKIVVAVSENRIIGINHLINNFKSEVILMDDGFQHRQVKPGFSILLTDFNEPYTSDFLLPGGNLREPRSAARRADVIVITKCPDAFTVKQRDELLSKIKPKSYQKIFFSKIIYSNAVLHHRYNIDSDEWKDYDVVLVTGIAKSKILADYTKSKFKSVQHIEFPDHHNFSSSDVQKIDAEFEKIKSTHKMIVTTEKDYMRLKDERSLIENLFYLPIQVELNDEASFRETILNYVRKNHTSR</sequence>
<dbReference type="Pfam" id="PF02606">
    <property type="entry name" value="LpxK"/>
    <property type="match status" value="1"/>
</dbReference>
<evidence type="ECO:0000256" key="13">
    <source>
        <dbReference type="HAMAP-Rule" id="MF_00409"/>
    </source>
</evidence>
<dbReference type="SUPFAM" id="SSF52540">
    <property type="entry name" value="P-loop containing nucleoside triphosphate hydrolases"/>
    <property type="match status" value="1"/>
</dbReference>
<proteinExistence type="inferred from homology"/>
<name>A0A1W2B0E8_9FLAO</name>
<evidence type="ECO:0000256" key="5">
    <source>
        <dbReference type="ARBA" id="ARBA00022516"/>
    </source>
</evidence>
<dbReference type="Proteomes" id="UP000192393">
    <property type="component" value="Unassembled WGS sequence"/>
</dbReference>
<evidence type="ECO:0000313" key="15">
    <source>
        <dbReference type="Proteomes" id="UP000192393"/>
    </source>
</evidence>
<keyword evidence="5 13" id="KW-0444">Lipid biosynthesis</keyword>
<dbReference type="PANTHER" id="PTHR42724">
    <property type="entry name" value="TETRAACYLDISACCHARIDE 4'-KINASE"/>
    <property type="match status" value="1"/>
</dbReference>
<evidence type="ECO:0000256" key="1">
    <source>
        <dbReference type="ARBA" id="ARBA00002274"/>
    </source>
</evidence>
<gene>
    <name evidence="13" type="primary">lpxK</name>
    <name evidence="14" type="ORF">SAMN06296427_105208</name>
</gene>
<comment type="pathway">
    <text evidence="2 13">Glycolipid biosynthesis; lipid IV(A) biosynthesis; lipid IV(A) from (3R)-3-hydroxytetradecanoyl-[acyl-carrier-protein] and UDP-N-acetyl-alpha-D-glucosamine: step 6/6.</text>
</comment>